<dbReference type="PATRIC" id="fig|1196324.3.peg.1682"/>
<dbReference type="GO" id="GO:0016887">
    <property type="term" value="F:ATP hydrolysis activity"/>
    <property type="evidence" value="ECO:0007669"/>
    <property type="project" value="InterPro"/>
</dbReference>
<dbReference type="STRING" id="1196324.A374_08194"/>
<evidence type="ECO:0000256" key="2">
    <source>
        <dbReference type="ARBA" id="ARBA00022840"/>
    </source>
</evidence>
<dbReference type="InterPro" id="IPR003593">
    <property type="entry name" value="AAA+_ATPase"/>
</dbReference>
<accession>I8UFX2</accession>
<dbReference type="InterPro" id="IPR027417">
    <property type="entry name" value="P-loop_NTPase"/>
</dbReference>
<dbReference type="GO" id="GO:0005524">
    <property type="term" value="F:ATP binding"/>
    <property type="evidence" value="ECO:0007669"/>
    <property type="project" value="UniProtKB-KW"/>
</dbReference>
<keyword evidence="1" id="KW-0547">Nucleotide-binding</keyword>
<evidence type="ECO:0000313" key="4">
    <source>
        <dbReference type="EMBL" id="EIT85800.1"/>
    </source>
</evidence>
<dbReference type="Gene3D" id="3.40.50.300">
    <property type="entry name" value="P-loop containing nucleotide triphosphate hydrolases"/>
    <property type="match status" value="1"/>
</dbReference>
<dbReference type="Proteomes" id="UP000004080">
    <property type="component" value="Unassembled WGS sequence"/>
</dbReference>
<dbReference type="OrthoDB" id="9804819at2"/>
<dbReference type="SUPFAM" id="SSF52540">
    <property type="entry name" value="P-loop containing nucleoside triphosphate hydrolases"/>
    <property type="match status" value="1"/>
</dbReference>
<evidence type="ECO:0000313" key="5">
    <source>
        <dbReference type="Proteomes" id="UP000004080"/>
    </source>
</evidence>
<evidence type="ECO:0000256" key="1">
    <source>
        <dbReference type="ARBA" id="ARBA00022741"/>
    </source>
</evidence>
<dbReference type="SMART" id="SM00382">
    <property type="entry name" value="AAA"/>
    <property type="match status" value="1"/>
</dbReference>
<dbReference type="InterPro" id="IPR003439">
    <property type="entry name" value="ABC_transporter-like_ATP-bd"/>
</dbReference>
<comment type="caution">
    <text evidence="4">The sequence shown here is derived from an EMBL/GenBank/DDBJ whole genome shotgun (WGS) entry which is preliminary data.</text>
</comment>
<dbReference type="CDD" id="cd03230">
    <property type="entry name" value="ABC_DR_subfamily_A"/>
    <property type="match status" value="1"/>
</dbReference>
<reference evidence="4 5" key="1">
    <citation type="journal article" date="2012" name="J. Bacteriol.">
        <title>Genome of Bacillus macauensis ZFHKF-1, a Long-Chain-Forming Bacterium.</title>
        <authorList>
            <person name="Cai L."/>
            <person name="Zhang T."/>
        </authorList>
    </citation>
    <scope>NUCLEOTIDE SEQUENCE [LARGE SCALE GENOMIC DNA]</scope>
    <source>
        <strain evidence="4 5">ZFHKF-1</strain>
    </source>
</reference>
<keyword evidence="5" id="KW-1185">Reference proteome</keyword>
<sequence length="293" mass="32830">MLNVRNINKTIEDKKVLHDISFSLTAGTITGLIGRNGTGKTTILKTIAGILDPTSGDITFNNLSIQKHPSEKVNFVYVSDSTQFLNSYTPNEIAKLYISIYPTFDFELFKSLMSRFQLPLKKIRSYSKGMKAQLAIILAFSSRVSLVLLDEPTNGLDPIVKRQILQFIVEEVAVHNVAVLISTHHLNEIEQIADQVILLRDGKVDLVASIEDAKERYVKVQAVFKNELPERLTLQENITVLGKIGRVYTLLINDSISQTYALIEAEHPLLLEEIPMTLEDIFVILLGGDDYVS</sequence>
<dbReference type="Pfam" id="PF00005">
    <property type="entry name" value="ABC_tran"/>
    <property type="match status" value="1"/>
</dbReference>
<evidence type="ECO:0000259" key="3">
    <source>
        <dbReference type="PROSITE" id="PS50893"/>
    </source>
</evidence>
<protein>
    <submittedName>
        <fullName evidence="4">ABC transporter ATP-binding protein</fullName>
    </submittedName>
</protein>
<keyword evidence="2 4" id="KW-0067">ATP-binding</keyword>
<dbReference type="RefSeq" id="WP_007201732.1">
    <property type="nucleotide sequence ID" value="NZ_AKKV01000024.1"/>
</dbReference>
<dbReference type="EMBL" id="AKKV01000024">
    <property type="protein sequence ID" value="EIT85800.1"/>
    <property type="molecule type" value="Genomic_DNA"/>
</dbReference>
<feature type="domain" description="ABC transporter" evidence="3">
    <location>
        <begin position="2"/>
        <end position="226"/>
    </location>
</feature>
<dbReference type="PANTHER" id="PTHR43158:SF10">
    <property type="entry name" value="ABC TRANSPORTER ATP-BINDING PROTEIN YTRB"/>
    <property type="match status" value="1"/>
</dbReference>
<name>I8UFX2_9BACL</name>
<organism evidence="4 5">
    <name type="scientific">Fictibacillus macauensis ZFHKF-1</name>
    <dbReference type="NCBI Taxonomy" id="1196324"/>
    <lineage>
        <taxon>Bacteria</taxon>
        <taxon>Bacillati</taxon>
        <taxon>Bacillota</taxon>
        <taxon>Bacilli</taxon>
        <taxon>Bacillales</taxon>
        <taxon>Fictibacillaceae</taxon>
        <taxon>Fictibacillus</taxon>
    </lineage>
</organism>
<proteinExistence type="predicted"/>
<dbReference type="PANTHER" id="PTHR43158">
    <property type="entry name" value="SKFA PEPTIDE EXPORT ATP-BINDING PROTEIN SKFE"/>
    <property type="match status" value="1"/>
</dbReference>
<dbReference type="AlphaFoldDB" id="I8UFX2"/>
<gene>
    <name evidence="4" type="ORF">A374_08194</name>
</gene>
<dbReference type="eggNOG" id="COG1131">
    <property type="taxonomic scope" value="Bacteria"/>
</dbReference>
<dbReference type="PROSITE" id="PS50893">
    <property type="entry name" value="ABC_TRANSPORTER_2"/>
    <property type="match status" value="1"/>
</dbReference>